<keyword evidence="5" id="KW-0963">Cytoplasm</keyword>
<dbReference type="InterPro" id="IPR014039">
    <property type="entry name" value="Transl_elong_EFTs/EF1B_dimer"/>
</dbReference>
<sequence>MISVDQIKKLREKTSAGVMDCRKALEESNGDEKKAEELLNKWGVEKAAKKVDRVTGAGAIESYVHAGGKVGVLVELLCETDFVAKTEDFKKLSHEICLQVASMNPKDAKELLKQEYIRDPSVTIENLIKATIGKLGENITVGRISRIALGRKEEKK</sequence>
<comment type="similarity">
    <text evidence="1 5">Belongs to the EF-Ts family.</text>
</comment>
<evidence type="ECO:0000259" key="6">
    <source>
        <dbReference type="Pfam" id="PF00889"/>
    </source>
</evidence>
<reference evidence="7 8" key="1">
    <citation type="journal article" date="2015" name="Nature">
        <title>rRNA introns, odd ribosomes, and small enigmatic genomes across a large radiation of phyla.</title>
        <authorList>
            <person name="Brown C.T."/>
            <person name="Hug L.A."/>
            <person name="Thomas B.C."/>
            <person name="Sharon I."/>
            <person name="Castelle C.J."/>
            <person name="Singh A."/>
            <person name="Wilkins M.J."/>
            <person name="Williams K.H."/>
            <person name="Banfield J.F."/>
        </authorList>
    </citation>
    <scope>NUCLEOTIDE SEQUENCE [LARGE SCALE GENOMIC DNA]</scope>
</reference>
<dbReference type="EMBL" id="LBXN01000061">
    <property type="protein sequence ID" value="KKR31761.1"/>
    <property type="molecule type" value="Genomic_DNA"/>
</dbReference>
<keyword evidence="3 5" id="KW-0251">Elongation factor</keyword>
<evidence type="ECO:0000313" key="8">
    <source>
        <dbReference type="Proteomes" id="UP000034539"/>
    </source>
</evidence>
<dbReference type="GO" id="GO:0003746">
    <property type="term" value="F:translation elongation factor activity"/>
    <property type="evidence" value="ECO:0007669"/>
    <property type="project" value="UniProtKB-UniRule"/>
</dbReference>
<dbReference type="Pfam" id="PF00889">
    <property type="entry name" value="EF_TS"/>
    <property type="match status" value="1"/>
</dbReference>
<dbReference type="CDD" id="cd14275">
    <property type="entry name" value="UBA_EF-Ts"/>
    <property type="match status" value="1"/>
</dbReference>
<gene>
    <name evidence="5" type="primary">tsf</name>
    <name evidence="7" type="ORF">UT63_C0061G0001</name>
</gene>
<evidence type="ECO:0000256" key="2">
    <source>
        <dbReference type="ARBA" id="ARBA00016956"/>
    </source>
</evidence>
<keyword evidence="4 5" id="KW-0648">Protein biosynthesis</keyword>
<evidence type="ECO:0000256" key="4">
    <source>
        <dbReference type="ARBA" id="ARBA00022917"/>
    </source>
</evidence>
<dbReference type="InterPro" id="IPR001816">
    <property type="entry name" value="Transl_elong_EFTs/EF1B"/>
</dbReference>
<dbReference type="Gene3D" id="3.30.479.20">
    <property type="entry name" value="Elongation factor Ts, dimerisation domain"/>
    <property type="match status" value="1"/>
</dbReference>
<evidence type="ECO:0000256" key="5">
    <source>
        <dbReference type="HAMAP-Rule" id="MF_00050"/>
    </source>
</evidence>
<accession>A0A0G0Q318</accession>
<comment type="caution">
    <text evidence="7">The sequence shown here is derived from an EMBL/GenBank/DDBJ whole genome shotgun (WGS) entry which is preliminary data.</text>
</comment>
<dbReference type="SUPFAM" id="SSF54713">
    <property type="entry name" value="Elongation factor Ts (EF-Ts), dimerisation domain"/>
    <property type="match status" value="1"/>
</dbReference>
<comment type="subcellular location">
    <subcellularLocation>
        <location evidence="5">Cytoplasm</location>
    </subcellularLocation>
</comment>
<feature type="domain" description="Translation elongation factor EFTs/EF1B dimerisation" evidence="6">
    <location>
        <begin position="71"/>
        <end position="149"/>
    </location>
</feature>
<dbReference type="PANTHER" id="PTHR11741">
    <property type="entry name" value="ELONGATION FACTOR TS"/>
    <property type="match status" value="1"/>
</dbReference>
<evidence type="ECO:0000256" key="1">
    <source>
        <dbReference type="ARBA" id="ARBA00005532"/>
    </source>
</evidence>
<dbReference type="InterPro" id="IPR036402">
    <property type="entry name" value="EF-Ts_dimer_sf"/>
</dbReference>
<dbReference type="PATRIC" id="fig|1618450.3.peg.1113"/>
<dbReference type="FunFam" id="1.10.8.10:FF:000001">
    <property type="entry name" value="Elongation factor Ts"/>
    <property type="match status" value="1"/>
</dbReference>
<organism evidence="7 8">
    <name type="scientific">Candidatus Gottesmanbacteria bacterium GW2011_GWC2_39_8</name>
    <dbReference type="NCBI Taxonomy" id="1618450"/>
    <lineage>
        <taxon>Bacteria</taxon>
        <taxon>Candidatus Gottesmaniibacteriota</taxon>
    </lineage>
</organism>
<dbReference type="HAMAP" id="MF_00050">
    <property type="entry name" value="EF_Ts"/>
    <property type="match status" value="1"/>
</dbReference>
<dbReference type="Gene3D" id="1.10.8.10">
    <property type="entry name" value="DNA helicase RuvA subunit, C-terminal domain"/>
    <property type="match status" value="1"/>
</dbReference>
<dbReference type="Proteomes" id="UP000034539">
    <property type="component" value="Unassembled WGS sequence"/>
</dbReference>
<dbReference type="NCBIfam" id="TIGR00116">
    <property type="entry name" value="tsf"/>
    <property type="match status" value="1"/>
</dbReference>
<comment type="function">
    <text evidence="5">Associates with the EF-Tu.GDP complex and induces the exchange of GDP to GTP. It remains bound to the aminoacyl-tRNA.EF-Tu.GTP complex up to the GTP hydrolysis stage on the ribosome.</text>
</comment>
<proteinExistence type="inferred from homology"/>
<feature type="region of interest" description="Involved in Mg(2+) ion dislocation from EF-Tu" evidence="5">
    <location>
        <begin position="80"/>
        <end position="83"/>
    </location>
</feature>
<dbReference type="SUPFAM" id="SSF46934">
    <property type="entry name" value="UBA-like"/>
    <property type="match status" value="1"/>
</dbReference>
<protein>
    <recommendedName>
        <fullName evidence="2 5">Elongation factor Ts</fullName>
        <shortName evidence="5">EF-Ts</shortName>
    </recommendedName>
</protein>
<name>A0A0G0Q318_9BACT</name>
<dbReference type="AlphaFoldDB" id="A0A0G0Q318"/>
<dbReference type="InterPro" id="IPR009060">
    <property type="entry name" value="UBA-like_sf"/>
</dbReference>
<evidence type="ECO:0000256" key="3">
    <source>
        <dbReference type="ARBA" id="ARBA00022768"/>
    </source>
</evidence>
<evidence type="ECO:0000313" key="7">
    <source>
        <dbReference type="EMBL" id="KKR31761.1"/>
    </source>
</evidence>
<dbReference type="PANTHER" id="PTHR11741:SF0">
    <property type="entry name" value="ELONGATION FACTOR TS, MITOCHONDRIAL"/>
    <property type="match status" value="1"/>
</dbReference>
<dbReference type="GO" id="GO:0005737">
    <property type="term" value="C:cytoplasm"/>
    <property type="evidence" value="ECO:0007669"/>
    <property type="project" value="UniProtKB-SubCell"/>
</dbReference>